<feature type="transmembrane region" description="Helical" evidence="1">
    <location>
        <begin position="41"/>
        <end position="60"/>
    </location>
</feature>
<dbReference type="EMBL" id="MG922974">
    <property type="protein sequence ID" value="AVJ48989.1"/>
    <property type="molecule type" value="Genomic_DNA"/>
</dbReference>
<keyword evidence="1" id="KW-0812">Transmembrane</keyword>
<name>A0A2P1CCM6_9CAUD</name>
<evidence type="ECO:0000313" key="2">
    <source>
        <dbReference type="EMBL" id="AVJ48989.1"/>
    </source>
</evidence>
<feature type="transmembrane region" description="Helical" evidence="1">
    <location>
        <begin position="81"/>
        <end position="97"/>
    </location>
</feature>
<organism evidence="2 3">
    <name type="scientific">Klebsiella phage KP8</name>
    <dbReference type="NCBI Taxonomy" id="2099850"/>
    <lineage>
        <taxon>Viruses</taxon>
        <taxon>Duplodnaviria</taxon>
        <taxon>Heunggongvirae</taxon>
        <taxon>Uroviricota</taxon>
        <taxon>Caudoviricetes</taxon>
        <taxon>Schitoviridae</taxon>
        <taxon>Enquatrovirinae</taxon>
        <taxon>Kaypoctavirus</taxon>
        <taxon>Kaypoctavirus KP8</taxon>
    </lineage>
</organism>
<dbReference type="GeneID" id="55607711"/>
<proteinExistence type="predicted"/>
<evidence type="ECO:0000313" key="3">
    <source>
        <dbReference type="Proteomes" id="UP000241488"/>
    </source>
</evidence>
<keyword evidence="1" id="KW-1133">Transmembrane helix</keyword>
<dbReference type="InterPro" id="IPR057700">
    <property type="entry name" value="DUF7940"/>
</dbReference>
<evidence type="ECO:0000256" key="1">
    <source>
        <dbReference type="SAM" id="Phobius"/>
    </source>
</evidence>
<dbReference type="Proteomes" id="UP000241488">
    <property type="component" value="Segment"/>
</dbReference>
<dbReference type="RefSeq" id="YP_009837521.1">
    <property type="nucleotide sequence ID" value="NC_048700.1"/>
</dbReference>
<reference evidence="3" key="1">
    <citation type="submission" date="2018-02" db="EMBL/GenBank/DDBJ databases">
        <title>Complete genome of Klebsiella pneumoniae Podoviridae bacteriophage KP8.</title>
        <authorList>
            <person name="Bokovaya O."/>
            <person name="Tikunov A."/>
            <person name="Morozova V."/>
        </authorList>
    </citation>
    <scope>NUCLEOTIDE SEQUENCE [LARGE SCALE GENOMIC DNA]</scope>
</reference>
<sequence>MGWSRCNHWYISSSQTGDFRMVRKLTKRVGLVPNWKKCWKWASIQLSAGVLFFFSALDLIQLYSNAIPPHILKEIPHSSEIIMWVCFLNIVARLFHLKPKETSDADKE</sequence>
<keyword evidence="3" id="KW-1185">Reference proteome</keyword>
<keyword evidence="1" id="KW-0472">Membrane</keyword>
<accession>A0A2P1CCM6</accession>
<dbReference type="KEGG" id="vg:55607711"/>
<protein>
    <submittedName>
        <fullName evidence="2">Holin protein</fullName>
    </submittedName>
</protein>
<dbReference type="Pfam" id="PF25612">
    <property type="entry name" value="DUF7940"/>
    <property type="match status" value="1"/>
</dbReference>